<keyword evidence="3" id="KW-0732">Signal</keyword>
<dbReference type="PATRIC" id="fig|388467.6.peg.798"/>
<name>A0A073CPR2_PLAA1</name>
<dbReference type="Gene3D" id="3.40.50.1980">
    <property type="entry name" value="Nitrogenase molybdenum iron protein domain"/>
    <property type="match status" value="2"/>
</dbReference>
<dbReference type="InterPro" id="IPR006127">
    <property type="entry name" value="ZnuA-like"/>
</dbReference>
<proteinExistence type="inferred from homology"/>
<dbReference type="SUPFAM" id="SSF53807">
    <property type="entry name" value="Helical backbone' metal receptor"/>
    <property type="match status" value="1"/>
</dbReference>
<gene>
    <name evidence="5" type="ORF">A19Y_0862</name>
</gene>
<comment type="similarity">
    <text evidence="1 4">Belongs to the bacterial solute-binding protein 9 family.</text>
</comment>
<dbReference type="GO" id="GO:0046872">
    <property type="term" value="F:metal ion binding"/>
    <property type="evidence" value="ECO:0007669"/>
    <property type="project" value="InterPro"/>
</dbReference>
<dbReference type="PRINTS" id="PR00690">
    <property type="entry name" value="ADHESNFAMILY"/>
</dbReference>
<keyword evidence="6" id="KW-1185">Reference proteome</keyword>
<dbReference type="PANTHER" id="PTHR42953:SF3">
    <property type="entry name" value="HIGH-AFFINITY ZINC UPTAKE SYSTEM PROTEIN ZNUA"/>
    <property type="match status" value="1"/>
</dbReference>
<dbReference type="EMBL" id="CM002803">
    <property type="protein sequence ID" value="KEI66005.1"/>
    <property type="molecule type" value="Genomic_DNA"/>
</dbReference>
<evidence type="ECO:0000313" key="5">
    <source>
        <dbReference type="EMBL" id="KEI66005.1"/>
    </source>
</evidence>
<evidence type="ECO:0000256" key="1">
    <source>
        <dbReference type="ARBA" id="ARBA00011028"/>
    </source>
</evidence>
<dbReference type="AlphaFoldDB" id="A0A073CPR2"/>
<keyword evidence="5" id="KW-0449">Lipoprotein</keyword>
<reference evidence="5 6" key="1">
    <citation type="journal article" date="2014" name="Appl. Environ. Microbiol.">
        <title>Elucidation of insertion elements encoded on plasmids and in vitro construction of shuttle vectors from the toxic cyanobacterium Planktothrix.</title>
        <authorList>
            <person name="Christiansen G."/>
            <person name="Goesmann A."/>
            <person name="Kurmayer R."/>
        </authorList>
    </citation>
    <scope>NUCLEOTIDE SEQUENCE [LARGE SCALE GENOMIC DNA]</scope>
    <source>
        <strain evidence="5 6">NIVA-CYA 126/8</strain>
    </source>
</reference>
<organism evidence="5 6">
    <name type="scientific">Planktothrix agardhii (strain NIVA-CYA 126/8)</name>
    <dbReference type="NCBI Taxonomy" id="388467"/>
    <lineage>
        <taxon>Bacteria</taxon>
        <taxon>Bacillati</taxon>
        <taxon>Cyanobacteriota</taxon>
        <taxon>Cyanophyceae</taxon>
        <taxon>Oscillatoriophycideae</taxon>
        <taxon>Oscillatoriales</taxon>
        <taxon>Microcoleaceae</taxon>
        <taxon>Planktothrix</taxon>
    </lineage>
</organism>
<evidence type="ECO:0000256" key="4">
    <source>
        <dbReference type="RuleBase" id="RU003512"/>
    </source>
</evidence>
<dbReference type="InterPro" id="IPR050492">
    <property type="entry name" value="Bact_metal-bind_prot9"/>
</dbReference>
<keyword evidence="2 4" id="KW-0813">Transport</keyword>
<dbReference type="PANTHER" id="PTHR42953">
    <property type="entry name" value="HIGH-AFFINITY ZINC UPTAKE SYSTEM PROTEIN ZNUA-RELATED"/>
    <property type="match status" value="1"/>
</dbReference>
<dbReference type="GO" id="GO:0030001">
    <property type="term" value="P:metal ion transport"/>
    <property type="evidence" value="ECO:0007669"/>
    <property type="project" value="InterPro"/>
</dbReference>
<sequence length="334" mass="37675">MLGLCWANEVQNYIEDIKMRLSVEARIVMLLWVMSIISGCNTISTPKNSVENNSSEAKQIVNETVNNAVDITVSIMPQKYFVEKIGGKNVKVNVMIPPGVDLHNYEPKPQQLQSLNDAKAYITTGIAFETAWIDRIKAANQKMLIIDSTQGIERIPMVEHHHEGAENYPSEETLDPHIWLSPKLVKIQAQNIYDGLVKIDPKRQAEYQANLNNFITELDQLDQQISQKLTPLKNRKFIVFHPAWGYFAKDYNLEQESIEVGGQEPSAAELAKLISEAKQENIKVIFAQPEFNPSSAETIAKEIGGKVIFVSDLDENWSDNLLQVSELLSQTLKP</sequence>
<evidence type="ECO:0000256" key="3">
    <source>
        <dbReference type="ARBA" id="ARBA00022729"/>
    </source>
</evidence>
<evidence type="ECO:0000256" key="2">
    <source>
        <dbReference type="ARBA" id="ARBA00022448"/>
    </source>
</evidence>
<dbReference type="GO" id="GO:0007155">
    <property type="term" value="P:cell adhesion"/>
    <property type="evidence" value="ECO:0007669"/>
    <property type="project" value="InterPro"/>
</dbReference>
<dbReference type="STRING" id="388467.A19Y_0862"/>
<dbReference type="eggNOG" id="COG0803">
    <property type="taxonomic scope" value="Bacteria"/>
</dbReference>
<accession>A0A073CPR2</accession>
<protein>
    <submittedName>
        <fullName evidence="5">Manganese ABC transporter substrate-binding lipoprotein</fullName>
    </submittedName>
</protein>
<dbReference type="Pfam" id="PF01297">
    <property type="entry name" value="ZnuA"/>
    <property type="match status" value="1"/>
</dbReference>
<dbReference type="HOGENOM" id="CLU_016838_1_0_3"/>
<evidence type="ECO:0000313" key="6">
    <source>
        <dbReference type="Proteomes" id="UP000027395"/>
    </source>
</evidence>
<dbReference type="Proteomes" id="UP000027395">
    <property type="component" value="Chromosome"/>
</dbReference>
<dbReference type="InterPro" id="IPR006128">
    <property type="entry name" value="Lipoprotein_PsaA-like"/>
</dbReference>